<evidence type="ECO:0000256" key="3">
    <source>
        <dbReference type="PIRNR" id="PIRNR029218"/>
    </source>
</evidence>
<dbReference type="Proteomes" id="UP001500731">
    <property type="component" value="Unassembled WGS sequence"/>
</dbReference>
<evidence type="ECO:0000256" key="2">
    <source>
        <dbReference type="ARBA" id="ARBA00022649"/>
    </source>
</evidence>
<keyword evidence="2" id="KW-1277">Toxin-antitoxin system</keyword>
<gene>
    <name evidence="4" type="ORF">GCM10023171_05080</name>
</gene>
<dbReference type="PIRSF" id="PIRSF029218">
    <property type="entry name" value="ParE"/>
    <property type="match status" value="1"/>
</dbReference>
<dbReference type="EMBL" id="BAABGP010000004">
    <property type="protein sequence ID" value="GAA4479561.1"/>
    <property type="molecule type" value="Genomic_DNA"/>
</dbReference>
<reference evidence="5" key="1">
    <citation type="journal article" date="2019" name="Int. J. Syst. Evol. Microbiol.">
        <title>The Global Catalogue of Microorganisms (GCM) 10K type strain sequencing project: providing services to taxonomists for standard genome sequencing and annotation.</title>
        <authorList>
            <consortium name="The Broad Institute Genomics Platform"/>
            <consortium name="The Broad Institute Genome Sequencing Center for Infectious Disease"/>
            <person name="Wu L."/>
            <person name="Ma J."/>
        </authorList>
    </citation>
    <scope>NUCLEOTIDE SEQUENCE [LARGE SCALE GENOMIC DNA]</scope>
    <source>
        <strain evidence="5">JCM 17839</strain>
    </source>
</reference>
<name>A0ABP8P1V0_9MICO</name>
<evidence type="ECO:0000313" key="5">
    <source>
        <dbReference type="Proteomes" id="UP001500731"/>
    </source>
</evidence>
<dbReference type="InterPro" id="IPR007712">
    <property type="entry name" value="RelE/ParE_toxin"/>
</dbReference>
<dbReference type="Pfam" id="PF05016">
    <property type="entry name" value="ParE_toxin"/>
    <property type="match status" value="1"/>
</dbReference>
<dbReference type="InterPro" id="IPR028344">
    <property type="entry name" value="ParE1/4"/>
</dbReference>
<keyword evidence="5" id="KW-1185">Reference proteome</keyword>
<proteinExistence type="inferred from homology"/>
<dbReference type="InterPro" id="IPR051803">
    <property type="entry name" value="TA_system_RelE-like_toxin"/>
</dbReference>
<dbReference type="RefSeq" id="WP_345184033.1">
    <property type="nucleotide sequence ID" value="NZ_BAABGP010000004.1"/>
</dbReference>
<dbReference type="PANTHER" id="PTHR33755">
    <property type="entry name" value="TOXIN PARE1-RELATED"/>
    <property type="match status" value="1"/>
</dbReference>
<dbReference type="InterPro" id="IPR035093">
    <property type="entry name" value="RelE/ParE_toxin_dom_sf"/>
</dbReference>
<evidence type="ECO:0000256" key="1">
    <source>
        <dbReference type="ARBA" id="ARBA00006226"/>
    </source>
</evidence>
<sequence>MSIYRLTPAAIRDLSSIWDYTQERWDAQQAEKYVTEIRAGIERVAERPERGRPCDEAREGYRGYAVGSHLIFYIPRADAVDVIRILHQRMDPARHL</sequence>
<accession>A0ABP8P1V0</accession>
<organism evidence="4 5">
    <name type="scientific">Microbacterium panaciterrae</name>
    <dbReference type="NCBI Taxonomy" id="985759"/>
    <lineage>
        <taxon>Bacteria</taxon>
        <taxon>Bacillati</taxon>
        <taxon>Actinomycetota</taxon>
        <taxon>Actinomycetes</taxon>
        <taxon>Micrococcales</taxon>
        <taxon>Microbacteriaceae</taxon>
        <taxon>Microbacterium</taxon>
    </lineage>
</organism>
<comment type="similarity">
    <text evidence="1 3">Belongs to the RelE toxin family.</text>
</comment>
<comment type="caution">
    <text evidence="4">The sequence shown here is derived from an EMBL/GenBank/DDBJ whole genome shotgun (WGS) entry which is preliminary data.</text>
</comment>
<evidence type="ECO:0000313" key="4">
    <source>
        <dbReference type="EMBL" id="GAA4479561.1"/>
    </source>
</evidence>
<protein>
    <recommendedName>
        <fullName evidence="3">Toxin</fullName>
    </recommendedName>
</protein>
<dbReference type="PANTHER" id="PTHR33755:SF9">
    <property type="entry name" value="TOXIN PARE1"/>
    <property type="match status" value="1"/>
</dbReference>
<dbReference type="Gene3D" id="3.30.2310.20">
    <property type="entry name" value="RelE-like"/>
    <property type="match status" value="1"/>
</dbReference>